<reference evidence="2" key="1">
    <citation type="journal article" date="2023" name="Mol. Phylogenet. Evol.">
        <title>Genome-scale phylogeny and comparative genomics of the fungal order Sordariales.</title>
        <authorList>
            <person name="Hensen N."/>
            <person name="Bonometti L."/>
            <person name="Westerberg I."/>
            <person name="Brannstrom I.O."/>
            <person name="Guillou S."/>
            <person name="Cros-Aarteil S."/>
            <person name="Calhoun S."/>
            <person name="Haridas S."/>
            <person name="Kuo A."/>
            <person name="Mondo S."/>
            <person name="Pangilinan J."/>
            <person name="Riley R."/>
            <person name="LaButti K."/>
            <person name="Andreopoulos B."/>
            <person name="Lipzen A."/>
            <person name="Chen C."/>
            <person name="Yan M."/>
            <person name="Daum C."/>
            <person name="Ng V."/>
            <person name="Clum A."/>
            <person name="Steindorff A."/>
            <person name="Ohm R.A."/>
            <person name="Martin F."/>
            <person name="Silar P."/>
            <person name="Natvig D.O."/>
            <person name="Lalanne C."/>
            <person name="Gautier V."/>
            <person name="Ament-Velasquez S.L."/>
            <person name="Kruys A."/>
            <person name="Hutchinson M.I."/>
            <person name="Powell A.J."/>
            <person name="Barry K."/>
            <person name="Miller A.N."/>
            <person name="Grigoriev I.V."/>
            <person name="Debuchy R."/>
            <person name="Gladieux P."/>
            <person name="Hiltunen Thoren M."/>
            <person name="Johannesson H."/>
        </authorList>
    </citation>
    <scope>NUCLEOTIDE SEQUENCE</scope>
    <source>
        <strain evidence="2">CBS 560.94</strain>
    </source>
</reference>
<dbReference type="AlphaFoldDB" id="A0AAE0JH08"/>
<organism evidence="2 3">
    <name type="scientific">Neurospora tetraspora</name>
    <dbReference type="NCBI Taxonomy" id="94610"/>
    <lineage>
        <taxon>Eukaryota</taxon>
        <taxon>Fungi</taxon>
        <taxon>Dikarya</taxon>
        <taxon>Ascomycota</taxon>
        <taxon>Pezizomycotina</taxon>
        <taxon>Sordariomycetes</taxon>
        <taxon>Sordariomycetidae</taxon>
        <taxon>Sordariales</taxon>
        <taxon>Sordariaceae</taxon>
        <taxon>Neurospora</taxon>
    </lineage>
</organism>
<name>A0AAE0JH08_9PEZI</name>
<keyword evidence="3" id="KW-1185">Reference proteome</keyword>
<keyword evidence="1" id="KW-0472">Membrane</keyword>
<dbReference type="EMBL" id="JAUEPP010000003">
    <property type="protein sequence ID" value="KAK3347713.1"/>
    <property type="molecule type" value="Genomic_DNA"/>
</dbReference>
<dbReference type="Proteomes" id="UP001278500">
    <property type="component" value="Unassembled WGS sequence"/>
</dbReference>
<evidence type="ECO:0000313" key="3">
    <source>
        <dbReference type="Proteomes" id="UP001278500"/>
    </source>
</evidence>
<evidence type="ECO:0008006" key="4">
    <source>
        <dbReference type="Google" id="ProtNLM"/>
    </source>
</evidence>
<proteinExistence type="predicted"/>
<keyword evidence="1" id="KW-1133">Transmembrane helix</keyword>
<accession>A0AAE0JH08</accession>
<gene>
    <name evidence="2" type="ORF">B0H65DRAFT_461190</name>
</gene>
<evidence type="ECO:0000313" key="2">
    <source>
        <dbReference type="EMBL" id="KAK3347713.1"/>
    </source>
</evidence>
<comment type="caution">
    <text evidence="2">The sequence shown here is derived from an EMBL/GenBank/DDBJ whole genome shotgun (WGS) entry which is preliminary data.</text>
</comment>
<evidence type="ECO:0000256" key="1">
    <source>
        <dbReference type="SAM" id="Phobius"/>
    </source>
</evidence>
<feature type="transmembrane region" description="Helical" evidence="1">
    <location>
        <begin position="30"/>
        <end position="53"/>
    </location>
</feature>
<dbReference type="GeneID" id="87863740"/>
<keyword evidence="1" id="KW-0812">Transmembrane</keyword>
<sequence length="205" mass="22895">MPVIIQTMIPSSPAPAPASTSTGDPNEVTVIIWTMAGTIWFIVAVLYFGTQLGRISLGEPDERRQPMVAPRTKFIGRIILAVLTALLWPLRLLWEFMDIIVKEWCIPGWKWCADVCTCDTCCFKNCWDTYEILAREPGDNCDTVGVGSQTAQTEGFMMRDQPQTECVVNNQPTTTGSMEVPPTYQQATKPIELPTYKETTMHTGN</sequence>
<dbReference type="RefSeq" id="XP_062682795.1">
    <property type="nucleotide sequence ID" value="XM_062826586.1"/>
</dbReference>
<reference evidence="2" key="2">
    <citation type="submission" date="2023-06" db="EMBL/GenBank/DDBJ databases">
        <authorList>
            <consortium name="Lawrence Berkeley National Laboratory"/>
            <person name="Haridas S."/>
            <person name="Hensen N."/>
            <person name="Bonometti L."/>
            <person name="Westerberg I."/>
            <person name="Brannstrom I.O."/>
            <person name="Guillou S."/>
            <person name="Cros-Aarteil S."/>
            <person name="Calhoun S."/>
            <person name="Kuo A."/>
            <person name="Mondo S."/>
            <person name="Pangilinan J."/>
            <person name="Riley R."/>
            <person name="Labutti K."/>
            <person name="Andreopoulos B."/>
            <person name="Lipzen A."/>
            <person name="Chen C."/>
            <person name="Yanf M."/>
            <person name="Daum C."/>
            <person name="Ng V."/>
            <person name="Clum A."/>
            <person name="Steindorff A."/>
            <person name="Ohm R."/>
            <person name="Martin F."/>
            <person name="Silar P."/>
            <person name="Natvig D."/>
            <person name="Lalanne C."/>
            <person name="Gautier V."/>
            <person name="Ament-Velasquez S.L."/>
            <person name="Kruys A."/>
            <person name="Hutchinson M.I."/>
            <person name="Powell A.J."/>
            <person name="Barry K."/>
            <person name="Miller A.N."/>
            <person name="Grigoriev I.V."/>
            <person name="Debuchy R."/>
            <person name="Gladieux P."/>
            <person name="Thoren M.H."/>
            <person name="Johannesson H."/>
        </authorList>
    </citation>
    <scope>NUCLEOTIDE SEQUENCE</scope>
    <source>
        <strain evidence="2">CBS 560.94</strain>
    </source>
</reference>
<feature type="transmembrane region" description="Helical" evidence="1">
    <location>
        <begin position="74"/>
        <end position="94"/>
    </location>
</feature>
<protein>
    <recommendedName>
        <fullName evidence="4">Transmembrane protein</fullName>
    </recommendedName>
</protein>